<dbReference type="Gene3D" id="1.10.8.80">
    <property type="entry name" value="Magnesium chelatase subunit I, C-Terminal domain"/>
    <property type="match status" value="1"/>
</dbReference>
<dbReference type="Pfam" id="PF17863">
    <property type="entry name" value="AAA_lid_2"/>
    <property type="match status" value="1"/>
</dbReference>
<feature type="region of interest" description="Disordered" evidence="3">
    <location>
        <begin position="306"/>
        <end position="336"/>
    </location>
</feature>
<feature type="compositionally biased region" description="Basic and acidic residues" evidence="3">
    <location>
        <begin position="318"/>
        <end position="328"/>
    </location>
</feature>
<proteinExistence type="predicted"/>
<evidence type="ECO:0000313" key="6">
    <source>
        <dbReference type="Proteomes" id="UP000186914"/>
    </source>
</evidence>
<dbReference type="RefSeq" id="WP_076431576.1">
    <property type="nucleotide sequence ID" value="NZ_FTNO01000004.1"/>
</dbReference>
<keyword evidence="2" id="KW-0067">ATP-binding</keyword>
<protein>
    <submittedName>
        <fullName evidence="5">MoxR-like ATPase</fullName>
    </submittedName>
</protein>
<dbReference type="AlphaFoldDB" id="A0A1N7DM21"/>
<dbReference type="InterPro" id="IPR003593">
    <property type="entry name" value="AAA+_ATPase"/>
</dbReference>
<accession>A0A1N7DM21</accession>
<dbReference type="Pfam" id="PF07726">
    <property type="entry name" value="AAA_3"/>
    <property type="match status" value="1"/>
</dbReference>
<dbReference type="PANTHER" id="PTHR42759">
    <property type="entry name" value="MOXR FAMILY PROTEIN"/>
    <property type="match status" value="1"/>
</dbReference>
<sequence length="336" mass="36801">MTSPAAIHDQIINEVDTVLLGNEDIIEGLSISLLTQGHVLLEGVPGVAKTTIANLFARAAGIESTRIQLTPDLLPADITGTHIYRESTGEFELQKGPVFSNLVIADEINRATPKTQSALLEAMEERNVTIEGDTLPLPTPFMVVATQNPIEMEGTYQLPEAQRDRFQLKLTVELPDEETELALIDRFDSQPNLNPSQISQAITLEDLTAARSVVDQVHIAEEARHYLRDLIAATRTHSDVKHGGSPRATIALLKASKARAAIHGRNYVIPDDIKQLAMPVLRHRIVLSSESELADQTPDSIIEEILNSVTPPGSDSGTEFKAEDRTDTEIQNQLPH</sequence>
<reference evidence="6" key="1">
    <citation type="submission" date="2017-01" db="EMBL/GenBank/DDBJ databases">
        <authorList>
            <person name="Varghese N."/>
            <person name="Submissions S."/>
        </authorList>
    </citation>
    <scope>NUCLEOTIDE SEQUENCE [LARGE SCALE GENOMIC DNA]</scope>
    <source>
        <strain evidence="6">CGMCC 1.7737</strain>
    </source>
</reference>
<evidence type="ECO:0000313" key="5">
    <source>
        <dbReference type="EMBL" id="SIR76778.1"/>
    </source>
</evidence>
<dbReference type="PIRSF" id="PIRSF002849">
    <property type="entry name" value="AAA_ATPase_chaperone_MoxR_prd"/>
    <property type="match status" value="1"/>
</dbReference>
<dbReference type="InterPro" id="IPR050764">
    <property type="entry name" value="CbbQ/NirQ/NorQ/GpvN"/>
</dbReference>
<evidence type="ECO:0000256" key="1">
    <source>
        <dbReference type="ARBA" id="ARBA00022741"/>
    </source>
</evidence>
<dbReference type="GO" id="GO:0005524">
    <property type="term" value="F:ATP binding"/>
    <property type="evidence" value="ECO:0007669"/>
    <property type="project" value="UniProtKB-KW"/>
</dbReference>
<dbReference type="OrthoDB" id="24581at2157"/>
<gene>
    <name evidence="5" type="ORF">SAMN05421858_3735</name>
</gene>
<dbReference type="InterPro" id="IPR011703">
    <property type="entry name" value="ATPase_AAA-3"/>
</dbReference>
<name>A0A1N7DM21_9EURY</name>
<evidence type="ECO:0000256" key="3">
    <source>
        <dbReference type="SAM" id="MobiDB-lite"/>
    </source>
</evidence>
<evidence type="ECO:0000256" key="2">
    <source>
        <dbReference type="ARBA" id="ARBA00022840"/>
    </source>
</evidence>
<keyword evidence="6" id="KW-1185">Reference proteome</keyword>
<dbReference type="FunFam" id="3.40.50.300:FF:000640">
    <property type="entry name" value="MoxR family ATPase"/>
    <property type="match status" value="1"/>
</dbReference>
<feature type="domain" description="AAA+ ATPase" evidence="4">
    <location>
        <begin position="35"/>
        <end position="176"/>
    </location>
</feature>
<organism evidence="5 6">
    <name type="scientific">Haladaptatus litoreus</name>
    <dbReference type="NCBI Taxonomy" id="553468"/>
    <lineage>
        <taxon>Archaea</taxon>
        <taxon>Methanobacteriati</taxon>
        <taxon>Methanobacteriota</taxon>
        <taxon>Stenosarchaea group</taxon>
        <taxon>Halobacteria</taxon>
        <taxon>Halobacteriales</taxon>
        <taxon>Haladaptataceae</taxon>
        <taxon>Haladaptatus</taxon>
    </lineage>
</organism>
<dbReference type="Proteomes" id="UP000186914">
    <property type="component" value="Unassembled WGS sequence"/>
</dbReference>
<dbReference type="SUPFAM" id="SSF52540">
    <property type="entry name" value="P-loop containing nucleoside triphosphate hydrolases"/>
    <property type="match status" value="1"/>
</dbReference>
<dbReference type="PANTHER" id="PTHR42759:SF1">
    <property type="entry name" value="MAGNESIUM-CHELATASE SUBUNIT CHLD"/>
    <property type="match status" value="1"/>
</dbReference>
<feature type="compositionally biased region" description="Polar residues" evidence="3">
    <location>
        <begin position="307"/>
        <end position="317"/>
    </location>
</feature>
<dbReference type="EMBL" id="FTNO01000004">
    <property type="protein sequence ID" value="SIR76778.1"/>
    <property type="molecule type" value="Genomic_DNA"/>
</dbReference>
<dbReference type="GO" id="GO:0016887">
    <property type="term" value="F:ATP hydrolysis activity"/>
    <property type="evidence" value="ECO:0007669"/>
    <property type="project" value="InterPro"/>
</dbReference>
<dbReference type="Gene3D" id="3.40.50.300">
    <property type="entry name" value="P-loop containing nucleotide triphosphate hydrolases"/>
    <property type="match status" value="1"/>
</dbReference>
<evidence type="ECO:0000259" key="4">
    <source>
        <dbReference type="SMART" id="SM00382"/>
    </source>
</evidence>
<dbReference type="InterPro" id="IPR041628">
    <property type="entry name" value="ChlI/MoxR_AAA_lid"/>
</dbReference>
<dbReference type="InterPro" id="IPR027417">
    <property type="entry name" value="P-loop_NTPase"/>
</dbReference>
<keyword evidence="1" id="KW-0547">Nucleotide-binding</keyword>
<dbReference type="SMART" id="SM00382">
    <property type="entry name" value="AAA"/>
    <property type="match status" value="1"/>
</dbReference>